<evidence type="ECO:0000313" key="2">
    <source>
        <dbReference type="Proteomes" id="UP000744676"/>
    </source>
</evidence>
<sequence>MTEPQVNEQPAVATNSTRPESPKKQHAKKKPGNKRKPNKTRQAQLQQQQDRSLDAIFAQFARAQLEPQPEATNTTDAAAPASADAVSEFLHKRIRNVQKRKARIDRIVEIGDPAKLNPDQIEALKHKDHVDALLKELTDTLAVHMAQREQEAAARDRAAERTNTLVRVALRDARRAGEAAGADRVRTLVKFLRAASIKRQLQPVVTPQSAAFEALLQMVYMGDESAVAAVERLHLGVEALVADDTVPYRIVRDVSFMSEEDLLDGKDLIEPEETASTAPTATEVSPEAIPAEEEPVAKDDAAAKLSFIQQSEIDPEAPSSATNTETTAVESATTEPATAQSAGEPTSPASLKGEESEETKDPAKKKKKRYFRHRSKKSTAKADA</sequence>
<name>A0ACB6V2B0_9ASCO</name>
<comment type="caution">
    <text evidence="1">The sequence shown here is derived from an EMBL/GenBank/DDBJ whole genome shotgun (WGS) entry which is preliminary data.</text>
</comment>
<keyword evidence="2" id="KW-1185">Reference proteome</keyword>
<organism evidence="1 2">
    <name type="scientific">Geotrichum galactomycetum</name>
    <dbReference type="NCBI Taxonomy" id="27317"/>
    <lineage>
        <taxon>Eukaryota</taxon>
        <taxon>Fungi</taxon>
        <taxon>Dikarya</taxon>
        <taxon>Ascomycota</taxon>
        <taxon>Saccharomycotina</taxon>
        <taxon>Dipodascomycetes</taxon>
        <taxon>Dipodascales</taxon>
        <taxon>Dipodascaceae</taxon>
        <taxon>Geotrichum</taxon>
    </lineage>
</organism>
<gene>
    <name evidence="1" type="ORF">D0Z00_003170</name>
</gene>
<dbReference type="EMBL" id="QVQA01000126">
    <property type="protein sequence ID" value="KAF5095390.1"/>
    <property type="molecule type" value="Genomic_DNA"/>
</dbReference>
<evidence type="ECO:0000313" key="1">
    <source>
        <dbReference type="EMBL" id="KAF5095390.1"/>
    </source>
</evidence>
<proteinExistence type="predicted"/>
<protein>
    <submittedName>
        <fullName evidence="1">Uncharacterized protein</fullName>
    </submittedName>
</protein>
<dbReference type="Proteomes" id="UP000744676">
    <property type="component" value="Unassembled WGS sequence"/>
</dbReference>
<accession>A0ACB6V2B0</accession>
<reference evidence="1 2" key="1">
    <citation type="journal article" date="2020" name="Front. Microbiol.">
        <title>Phenotypic and Genetic Characterization of the Cheese Ripening Yeast Geotrichum candidum.</title>
        <authorList>
            <person name="Perkins V."/>
            <person name="Vignola S."/>
            <person name="Lessard M.H."/>
            <person name="Plante P.L."/>
            <person name="Corbeil J."/>
            <person name="Dugat-Bony E."/>
            <person name="Frenette M."/>
            <person name="Labrie S."/>
        </authorList>
    </citation>
    <scope>NUCLEOTIDE SEQUENCE [LARGE SCALE GENOMIC DNA]</scope>
    <source>
        <strain evidence="1 2">LMA-1147</strain>
    </source>
</reference>